<dbReference type="EMBL" id="LMWN01000063">
    <property type="protein sequence ID" value="KUM99503.1"/>
    <property type="molecule type" value="Genomic_DNA"/>
</dbReference>
<accession>A0A117PZK6</accession>
<evidence type="ECO:0000256" key="1">
    <source>
        <dbReference type="SAM" id="MobiDB-lite"/>
    </source>
</evidence>
<protein>
    <submittedName>
        <fullName evidence="2">Uncharacterized protein</fullName>
    </submittedName>
</protein>
<organism evidence="2 3">
    <name type="scientific">Streptomyces yokosukanensis</name>
    <dbReference type="NCBI Taxonomy" id="67386"/>
    <lineage>
        <taxon>Bacteria</taxon>
        <taxon>Bacillati</taxon>
        <taxon>Actinomycetota</taxon>
        <taxon>Actinomycetes</taxon>
        <taxon>Kitasatosporales</taxon>
        <taxon>Streptomycetaceae</taxon>
        <taxon>Streptomyces</taxon>
    </lineage>
</organism>
<dbReference type="AlphaFoldDB" id="A0A117PZK6"/>
<dbReference type="RefSeq" id="WP_067135406.1">
    <property type="nucleotide sequence ID" value="NZ_KQ948229.1"/>
</dbReference>
<sequence length="120" mass="12631">MSDGRAIRKGFGGGPRLSGNPDLRSPDDVIRAAAAADSGIVFDLRHHMRDGRDDAPPETTPGDSNTAVRLRDADEGVRPQVFSPGFDVGRGGRRRGAGRSGSDPGPLAIQYGDPRVPTAR</sequence>
<reference evidence="2 3" key="1">
    <citation type="submission" date="2015-10" db="EMBL/GenBank/DDBJ databases">
        <title>Draft genome sequence of Streptomyces yokosukanensis DSM 40224, type strain for the species Streptomyces yokosukanensis.</title>
        <authorList>
            <person name="Ruckert C."/>
            <person name="Winkler A."/>
            <person name="Kalinowski J."/>
            <person name="Kampfer P."/>
            <person name="Glaeser S."/>
        </authorList>
    </citation>
    <scope>NUCLEOTIDE SEQUENCE [LARGE SCALE GENOMIC DNA]</scope>
    <source>
        <strain evidence="2 3">DSM 40224</strain>
    </source>
</reference>
<gene>
    <name evidence="2" type="ORF">AQI95_38985</name>
</gene>
<dbReference type="STRING" id="67386.AQI95_38985"/>
<feature type="region of interest" description="Disordered" evidence="1">
    <location>
        <begin position="1"/>
        <end position="26"/>
    </location>
</feature>
<dbReference type="Proteomes" id="UP000053127">
    <property type="component" value="Unassembled WGS sequence"/>
</dbReference>
<dbReference type="OrthoDB" id="9780241at2"/>
<feature type="region of interest" description="Disordered" evidence="1">
    <location>
        <begin position="47"/>
        <end position="120"/>
    </location>
</feature>
<evidence type="ECO:0000313" key="2">
    <source>
        <dbReference type="EMBL" id="KUM99503.1"/>
    </source>
</evidence>
<keyword evidence="3" id="KW-1185">Reference proteome</keyword>
<evidence type="ECO:0000313" key="3">
    <source>
        <dbReference type="Proteomes" id="UP000053127"/>
    </source>
</evidence>
<comment type="caution">
    <text evidence="2">The sequence shown here is derived from an EMBL/GenBank/DDBJ whole genome shotgun (WGS) entry which is preliminary data.</text>
</comment>
<proteinExistence type="predicted"/>
<name>A0A117PZK6_9ACTN</name>